<dbReference type="EMBL" id="LT960552">
    <property type="protein sequence ID" value="SOK58982.1"/>
    <property type="molecule type" value="Genomic_DNA"/>
</dbReference>
<dbReference type="Proteomes" id="UP000241364">
    <property type="component" value="Chromosome i"/>
</dbReference>
<organism evidence="1 2">
    <name type="scientific">Yersinia phage fHe-Yen9-03</name>
    <dbReference type="NCBI Taxonomy" id="2052743"/>
    <lineage>
        <taxon>Viruses</taxon>
        <taxon>Duplodnaviria</taxon>
        <taxon>Heunggongvirae</taxon>
        <taxon>Uroviricota</taxon>
        <taxon>Caudoviricetes</taxon>
        <taxon>Eneladusvirus</taxon>
        <taxon>Eneladusvirus Yen904</taxon>
    </lineage>
</organism>
<evidence type="ECO:0000313" key="2">
    <source>
        <dbReference type="Proteomes" id="UP000241364"/>
    </source>
</evidence>
<evidence type="ECO:0000313" key="1">
    <source>
        <dbReference type="EMBL" id="SOK58982.1"/>
    </source>
</evidence>
<sequence>MKRTIVKRNKAKMTFWVKNIFWYKVVHQNQIFTQQSKLRHKYVEVLDYDNAFRMFEGCNVIFVPIIVSSKVKRSRVKNKVNAYLHVNNITKFNEMSGLNKSIDDINVGELDKTTGLNQSIDDINVGKNESL</sequence>
<proteinExistence type="predicted"/>
<accession>A0A2C9D0Z0</accession>
<gene>
    <name evidence="1" type="primary">g174</name>
</gene>
<reference evidence="2" key="1">
    <citation type="submission" date="2017-10" db="EMBL/GenBank/DDBJ databases">
        <authorList>
            <person name="Skurnik M."/>
        </authorList>
    </citation>
    <scope>NUCLEOTIDE SEQUENCE [LARGE SCALE GENOMIC DNA]</scope>
    <source>
        <strain evidence="2">fHe-Yen9-03</strain>
    </source>
</reference>
<protein>
    <submittedName>
        <fullName evidence="1">Uncharacterized protein</fullName>
    </submittedName>
</protein>
<name>A0A2C9D0Z0_9CAUD</name>